<dbReference type="GO" id="GO:0005524">
    <property type="term" value="F:ATP binding"/>
    <property type="evidence" value="ECO:0007669"/>
    <property type="project" value="UniProtKB-KW"/>
</dbReference>
<organism evidence="5 6">
    <name type="scientific">Romanomermis culicivorax</name>
    <name type="common">Nematode worm</name>
    <dbReference type="NCBI Taxonomy" id="13658"/>
    <lineage>
        <taxon>Eukaryota</taxon>
        <taxon>Metazoa</taxon>
        <taxon>Ecdysozoa</taxon>
        <taxon>Nematoda</taxon>
        <taxon>Enoplea</taxon>
        <taxon>Dorylaimia</taxon>
        <taxon>Mermithida</taxon>
        <taxon>Mermithoidea</taxon>
        <taxon>Mermithidae</taxon>
        <taxon>Romanomermis</taxon>
    </lineage>
</organism>
<keyword evidence="4" id="KW-0067">ATP-binding</keyword>
<dbReference type="Proteomes" id="UP000887565">
    <property type="component" value="Unplaced"/>
</dbReference>
<evidence type="ECO:0000256" key="2">
    <source>
        <dbReference type="ARBA" id="ARBA00022598"/>
    </source>
</evidence>
<keyword evidence="2" id="KW-0436">Ligase</keyword>
<dbReference type="Gene3D" id="3.30.470.20">
    <property type="entry name" value="ATP-grasp fold, B domain"/>
    <property type="match status" value="1"/>
</dbReference>
<comment type="similarity">
    <text evidence="1">Belongs to the tubulin--tyrosine ligase family.</text>
</comment>
<dbReference type="GO" id="GO:0070740">
    <property type="term" value="F:tubulin-glutamic acid ligase activity"/>
    <property type="evidence" value="ECO:0007669"/>
    <property type="project" value="TreeGrafter"/>
</dbReference>
<dbReference type="AlphaFoldDB" id="A0A915IIF9"/>
<proteinExistence type="inferred from homology"/>
<dbReference type="PROSITE" id="PS51221">
    <property type="entry name" value="TTL"/>
    <property type="match status" value="1"/>
</dbReference>
<name>A0A915IIF9_ROMCU</name>
<dbReference type="GO" id="GO:0000226">
    <property type="term" value="P:microtubule cytoskeleton organization"/>
    <property type="evidence" value="ECO:0007669"/>
    <property type="project" value="TreeGrafter"/>
</dbReference>
<reference evidence="6" key="1">
    <citation type="submission" date="2022-11" db="UniProtKB">
        <authorList>
            <consortium name="WormBaseParasite"/>
        </authorList>
    </citation>
    <scope>IDENTIFICATION</scope>
</reference>
<evidence type="ECO:0000256" key="4">
    <source>
        <dbReference type="ARBA" id="ARBA00022840"/>
    </source>
</evidence>
<dbReference type="GO" id="GO:0015631">
    <property type="term" value="F:tubulin binding"/>
    <property type="evidence" value="ECO:0007669"/>
    <property type="project" value="TreeGrafter"/>
</dbReference>
<dbReference type="GO" id="GO:0036064">
    <property type="term" value="C:ciliary basal body"/>
    <property type="evidence" value="ECO:0007669"/>
    <property type="project" value="TreeGrafter"/>
</dbReference>
<evidence type="ECO:0000256" key="3">
    <source>
        <dbReference type="ARBA" id="ARBA00022741"/>
    </source>
</evidence>
<keyword evidence="3" id="KW-0547">Nucleotide-binding</keyword>
<accession>A0A915IIF9</accession>
<dbReference type="Pfam" id="PF03133">
    <property type="entry name" value="TTL"/>
    <property type="match status" value="1"/>
</dbReference>
<sequence>MQTVQPVESHLDEDELFTKFVGEPLLLKLLRKFTKSKGANRLLVFILFETCCCGQVGNATGDGMFHYPERIVIFMENEVLSRSSPNLPTVFDPAGKPKFSPLVSAAARPALVTPIPEYRRVDDDDQSNGGFTVDVSRANSNLAVVRLALINLGWQELKTLSFQLLADDIDIQCVWNAATLRKPAADISWMATVPYNWQCIDSFKVNKFPGMQELTKKVSLTQSLSTMQKLFPDDYNFYPKSWSLPAQMNQFLVDHSENVSKNGDIWYIAKPDGGAQGENIQIFRRPSQLSDQDQLQIVQEYILEPFLLNDKLKFDLRVYAVIKSINPLSIYVAKEGLARFCTTEYNRPSTANRNVSFMHLTNFSLNKQNASFVKSDDLFSNSASKRLMSNIFAQMEFSELLEHNGSGLWREIKHLIVKTIVALVPELILYYENLFAGSTGCGCFQIIGFDILLNKNLKPILLEINACPSLTIGDDDDQDELDFDQMISNHRANIVDFTVKFPLVKDTLLLVTGNYDPSKSCLLEVFPSQYGNTCGRMLLLLKAAYLFMQFVNIKRSMAIGLSACKTFIKKCALSDVISTPELEETFKTLIKTHAALPRIVGSASNDPRISYQGFVELLLHVSLKKYGRQVAADNVVECLDRLLGYGQTQLRYHGVRSAKLRAESAVRNLKWPPTSLYPVKDLYLLPQYCHKILKERRSGGEAKRQQSFKIFNNNEKLILPRL</sequence>
<evidence type="ECO:0000313" key="6">
    <source>
        <dbReference type="WBParaSite" id="nRc.2.0.1.t13599-RA"/>
    </source>
</evidence>
<dbReference type="InterPro" id="IPR004344">
    <property type="entry name" value="TTL/TTLL_fam"/>
</dbReference>
<dbReference type="WBParaSite" id="nRc.2.0.1.t13599-RA">
    <property type="protein sequence ID" value="nRc.2.0.1.t13599-RA"/>
    <property type="gene ID" value="nRc.2.0.1.g13599"/>
</dbReference>
<evidence type="ECO:0000313" key="5">
    <source>
        <dbReference type="Proteomes" id="UP000887565"/>
    </source>
</evidence>
<evidence type="ECO:0000256" key="1">
    <source>
        <dbReference type="ARBA" id="ARBA00006820"/>
    </source>
</evidence>
<dbReference type="PANTHER" id="PTHR12241">
    <property type="entry name" value="TUBULIN POLYGLUTAMYLASE"/>
    <property type="match status" value="1"/>
</dbReference>
<dbReference type="PANTHER" id="PTHR12241:SF154">
    <property type="entry name" value="TUBULIN POLYGLUTAMYLASE TTLL11"/>
    <property type="match status" value="1"/>
</dbReference>
<protein>
    <submittedName>
        <fullName evidence="6">Uncharacterized protein</fullName>
    </submittedName>
</protein>
<keyword evidence="5" id="KW-1185">Reference proteome</keyword>
<dbReference type="GO" id="GO:0019098">
    <property type="term" value="P:reproductive behavior"/>
    <property type="evidence" value="ECO:0007669"/>
    <property type="project" value="UniProtKB-ARBA"/>
</dbReference>
<dbReference type="OMA" id="HYPERIV"/>
<dbReference type="SUPFAM" id="SSF56059">
    <property type="entry name" value="Glutathione synthetase ATP-binding domain-like"/>
    <property type="match status" value="1"/>
</dbReference>